<dbReference type="OrthoDB" id="2372305at2759"/>
<evidence type="ECO:0000313" key="3">
    <source>
        <dbReference type="Proteomes" id="UP000625711"/>
    </source>
</evidence>
<evidence type="ECO:0008006" key="4">
    <source>
        <dbReference type="Google" id="ProtNLM"/>
    </source>
</evidence>
<accession>A0A834M894</accession>
<dbReference type="AlphaFoldDB" id="A0A834M894"/>
<comment type="caution">
    <text evidence="2">The sequence shown here is derived from an EMBL/GenBank/DDBJ whole genome shotgun (WGS) entry which is preliminary data.</text>
</comment>
<gene>
    <name evidence="2" type="ORF">GWI33_018326</name>
</gene>
<dbReference type="GO" id="GO:0031083">
    <property type="term" value="C:BLOC-1 complex"/>
    <property type="evidence" value="ECO:0007669"/>
    <property type="project" value="TreeGrafter"/>
</dbReference>
<protein>
    <recommendedName>
        <fullName evidence="4">Biogenesis of lysosome-related organelles complex 1 subunit 4</fullName>
    </recommendedName>
</protein>
<feature type="coiled-coil region" evidence="1">
    <location>
        <begin position="78"/>
        <end position="112"/>
    </location>
</feature>
<reference evidence="2" key="1">
    <citation type="submission" date="2020-08" db="EMBL/GenBank/DDBJ databases">
        <title>Genome sequencing and assembly of the red palm weevil Rhynchophorus ferrugineus.</title>
        <authorList>
            <person name="Dias G.B."/>
            <person name="Bergman C.M."/>
            <person name="Manee M."/>
        </authorList>
    </citation>
    <scope>NUCLEOTIDE SEQUENCE</scope>
    <source>
        <strain evidence="2">AA-2017</strain>
        <tissue evidence="2">Whole larva</tissue>
    </source>
</reference>
<dbReference type="PANTHER" id="PTHR16230:SF3">
    <property type="entry name" value="BIOGENESIS OF LYSOSOMAL ORGANELLES COMPLEX-1, SUBUNIT 4, CAPPUCCINO"/>
    <property type="match status" value="1"/>
</dbReference>
<keyword evidence="1" id="KW-0175">Coiled coil</keyword>
<dbReference type="Proteomes" id="UP000625711">
    <property type="component" value="Unassembled WGS sequence"/>
</dbReference>
<dbReference type="InterPro" id="IPR024857">
    <property type="entry name" value="Cappuccino"/>
</dbReference>
<sequence>MRGNEIKKTSEGYSKLFTDCNLEQKLAPINKSIEQMLARLEEFETMFAFIQPDIKDSKDLLNSIMEYKSEFDILCEKIDNTELLVAHVKHNLDTLEARIEECEAKLNVTDTASKVTNLLTPLLFKKANAERKPTPSSVELFKTEDYFM</sequence>
<proteinExistence type="predicted"/>
<keyword evidence="3" id="KW-1185">Reference proteome</keyword>
<evidence type="ECO:0000256" key="1">
    <source>
        <dbReference type="SAM" id="Coils"/>
    </source>
</evidence>
<dbReference type="PANTHER" id="PTHR16230">
    <property type="entry name" value="CAPPUCCINO"/>
    <property type="match status" value="1"/>
</dbReference>
<evidence type="ECO:0000313" key="2">
    <source>
        <dbReference type="EMBL" id="KAF7268574.1"/>
    </source>
</evidence>
<name>A0A834M894_RHYFE</name>
<dbReference type="EMBL" id="JAACXV010014319">
    <property type="protein sequence ID" value="KAF7268574.1"/>
    <property type="molecule type" value="Genomic_DNA"/>
</dbReference>
<organism evidence="2 3">
    <name type="scientific">Rhynchophorus ferrugineus</name>
    <name type="common">Red palm weevil</name>
    <name type="synonym">Curculio ferrugineus</name>
    <dbReference type="NCBI Taxonomy" id="354439"/>
    <lineage>
        <taxon>Eukaryota</taxon>
        <taxon>Metazoa</taxon>
        <taxon>Ecdysozoa</taxon>
        <taxon>Arthropoda</taxon>
        <taxon>Hexapoda</taxon>
        <taxon>Insecta</taxon>
        <taxon>Pterygota</taxon>
        <taxon>Neoptera</taxon>
        <taxon>Endopterygota</taxon>
        <taxon>Coleoptera</taxon>
        <taxon>Polyphaga</taxon>
        <taxon>Cucujiformia</taxon>
        <taxon>Curculionidae</taxon>
        <taxon>Dryophthorinae</taxon>
        <taxon>Rhynchophorus</taxon>
    </lineage>
</organism>